<dbReference type="InterPro" id="IPR052907">
    <property type="entry name" value="Beta-lactamase/esterase"/>
</dbReference>
<dbReference type="SUPFAM" id="SSF56601">
    <property type="entry name" value="beta-lactamase/transpeptidase-like"/>
    <property type="match status" value="1"/>
</dbReference>
<sequence length="427" mass="46531">MVLKVHVPSAMVHGEVAEGYGPVADAFRRNFARGREIGAACAVYRDGRKVVDLWGGYRDGLTREPWERDTMVPVFSTTKGVSSTAVALLHSRGLLDYDQRVAAYWPEFAAAGKADVTVRQLLSHQAGLAAIDRPLELRDLTGSPALAAALAQQRPAWTPGERHGYHGTSLGWYESELVSRIDPHGRHLGRFFAEEVAAPLGLDFHIGLPEGTDRRRIARMHGFRTWEMMLHITAMPPAFAVAFANPRSLSARAFQNPRMLGVPDNINRPDVQAAEIPAVNGIGQVRSIARLYGEAATGGTGLGLRPWTLAELKSPAQTPSRGLLDQVLRLPTQYSLGYVKPFPAFRFGSASGTAFGTMGLGGSFAFADPDTGVGFAYAMNRTGFHLWDDPREVALRDALFAEVLGEMPQRPDTARARTRRGAGHRRA</sequence>
<accession>A0A316F8D1</accession>
<dbReference type="InterPro" id="IPR012338">
    <property type="entry name" value="Beta-lactam/transpept-like"/>
</dbReference>
<dbReference type="Proteomes" id="UP000245697">
    <property type="component" value="Unassembled WGS sequence"/>
</dbReference>
<organism evidence="2 3">
    <name type="scientific">Actinoplanes xinjiangensis</name>
    <dbReference type="NCBI Taxonomy" id="512350"/>
    <lineage>
        <taxon>Bacteria</taxon>
        <taxon>Bacillati</taxon>
        <taxon>Actinomycetota</taxon>
        <taxon>Actinomycetes</taxon>
        <taxon>Micromonosporales</taxon>
        <taxon>Micromonosporaceae</taxon>
        <taxon>Actinoplanes</taxon>
    </lineage>
</organism>
<reference evidence="2 3" key="1">
    <citation type="submission" date="2018-05" db="EMBL/GenBank/DDBJ databases">
        <title>Genomic Encyclopedia of Archaeal and Bacterial Type Strains, Phase II (KMG-II): from individual species to whole genera.</title>
        <authorList>
            <person name="Goeker M."/>
        </authorList>
    </citation>
    <scope>NUCLEOTIDE SEQUENCE [LARGE SCALE GENOMIC DNA]</scope>
    <source>
        <strain evidence="2 3">DSM 45184</strain>
    </source>
</reference>
<dbReference type="PANTHER" id="PTHR43319:SF3">
    <property type="entry name" value="BETA-LACTAMASE-RELATED DOMAIN-CONTAINING PROTEIN"/>
    <property type="match status" value="1"/>
</dbReference>
<keyword evidence="3" id="KW-1185">Reference proteome</keyword>
<protein>
    <submittedName>
        <fullName evidence="2">CubicO group peptidase (Beta-lactamase class C family)</fullName>
    </submittedName>
</protein>
<gene>
    <name evidence="2" type="ORF">BC793_113135</name>
</gene>
<dbReference type="RefSeq" id="WP_109597214.1">
    <property type="nucleotide sequence ID" value="NZ_BONA01000063.1"/>
</dbReference>
<dbReference type="EMBL" id="QGGR01000013">
    <property type="protein sequence ID" value="PWK43453.1"/>
    <property type="molecule type" value="Genomic_DNA"/>
</dbReference>
<evidence type="ECO:0000313" key="3">
    <source>
        <dbReference type="Proteomes" id="UP000245697"/>
    </source>
</evidence>
<proteinExistence type="predicted"/>
<dbReference type="AlphaFoldDB" id="A0A316F8D1"/>
<name>A0A316F8D1_9ACTN</name>
<dbReference type="PANTHER" id="PTHR43319">
    <property type="entry name" value="BETA-LACTAMASE-RELATED"/>
    <property type="match status" value="1"/>
</dbReference>
<evidence type="ECO:0000259" key="1">
    <source>
        <dbReference type="Pfam" id="PF00144"/>
    </source>
</evidence>
<dbReference type="Gene3D" id="3.40.710.10">
    <property type="entry name" value="DD-peptidase/beta-lactamase superfamily"/>
    <property type="match status" value="1"/>
</dbReference>
<feature type="domain" description="Beta-lactamase-related" evidence="1">
    <location>
        <begin position="27"/>
        <end position="384"/>
    </location>
</feature>
<dbReference type="Pfam" id="PF00144">
    <property type="entry name" value="Beta-lactamase"/>
    <property type="match status" value="1"/>
</dbReference>
<comment type="caution">
    <text evidence="2">The sequence shown here is derived from an EMBL/GenBank/DDBJ whole genome shotgun (WGS) entry which is preliminary data.</text>
</comment>
<evidence type="ECO:0000313" key="2">
    <source>
        <dbReference type="EMBL" id="PWK43453.1"/>
    </source>
</evidence>
<dbReference type="OrthoDB" id="3422781at2"/>
<dbReference type="InterPro" id="IPR001466">
    <property type="entry name" value="Beta-lactam-related"/>
</dbReference>